<reference evidence="2" key="2">
    <citation type="submission" date="2020-05" db="EMBL/GenBank/DDBJ databases">
        <authorList>
            <person name="Kim H.-S."/>
            <person name="Proctor R.H."/>
            <person name="Brown D.W."/>
        </authorList>
    </citation>
    <scope>NUCLEOTIDE SEQUENCE</scope>
    <source>
        <strain evidence="2">NRRL 20472</strain>
    </source>
</reference>
<dbReference type="Pfam" id="PF14087">
    <property type="entry name" value="DUF4267"/>
    <property type="match status" value="1"/>
</dbReference>
<dbReference type="OrthoDB" id="5216128at2759"/>
<sequence length="126" mass="14166">MWDAFFYRGGFILSLIPGYFGLNSMLRPEAMMKAVEFPVPTDPQGRKLAFSLMRIYGSRNVVVAYLLALNALNGDKRHMGLGMIGTLFMLVTDGLVSRHLIGGKEWYHWSFIPVYVALIGGLLYSE</sequence>
<accession>A0A8H4U8Z8</accession>
<dbReference type="EMBL" id="JABEXW010000080">
    <property type="protein sequence ID" value="KAF4971757.1"/>
    <property type="molecule type" value="Genomic_DNA"/>
</dbReference>
<organism evidence="2 3">
    <name type="scientific">Fusarium sarcochroum</name>
    <dbReference type="NCBI Taxonomy" id="1208366"/>
    <lineage>
        <taxon>Eukaryota</taxon>
        <taxon>Fungi</taxon>
        <taxon>Dikarya</taxon>
        <taxon>Ascomycota</taxon>
        <taxon>Pezizomycotina</taxon>
        <taxon>Sordariomycetes</taxon>
        <taxon>Hypocreomycetidae</taxon>
        <taxon>Hypocreales</taxon>
        <taxon>Nectriaceae</taxon>
        <taxon>Fusarium</taxon>
        <taxon>Fusarium lateritium species complex</taxon>
    </lineage>
</organism>
<keyword evidence="1" id="KW-0472">Membrane</keyword>
<evidence type="ECO:0000313" key="2">
    <source>
        <dbReference type="EMBL" id="KAF4971757.1"/>
    </source>
</evidence>
<gene>
    <name evidence="2" type="ORF">FSARC_1506</name>
</gene>
<dbReference type="InterPro" id="IPR025363">
    <property type="entry name" value="DUF4267"/>
</dbReference>
<feature type="transmembrane region" description="Helical" evidence="1">
    <location>
        <begin position="5"/>
        <end position="22"/>
    </location>
</feature>
<feature type="transmembrane region" description="Helical" evidence="1">
    <location>
        <begin position="106"/>
        <end position="124"/>
    </location>
</feature>
<name>A0A8H4U8Z8_9HYPO</name>
<keyword evidence="1" id="KW-0812">Transmembrane</keyword>
<comment type="caution">
    <text evidence="2">The sequence shown here is derived from an EMBL/GenBank/DDBJ whole genome shotgun (WGS) entry which is preliminary data.</text>
</comment>
<proteinExistence type="predicted"/>
<dbReference type="AlphaFoldDB" id="A0A8H4U8Z8"/>
<reference evidence="2" key="1">
    <citation type="journal article" date="2020" name="BMC Genomics">
        <title>Correction to: Identification and distribution of gene clusters required for synthesis of sphingolipid metabolism inhibitors in diverse species of the filamentous fungus Fusarium.</title>
        <authorList>
            <person name="Kim H.S."/>
            <person name="Lohmar J.M."/>
            <person name="Busman M."/>
            <person name="Brown D.W."/>
            <person name="Naumann T.A."/>
            <person name="Divon H.H."/>
            <person name="Lysoe E."/>
            <person name="Uhlig S."/>
            <person name="Proctor R.H."/>
        </authorList>
    </citation>
    <scope>NUCLEOTIDE SEQUENCE</scope>
    <source>
        <strain evidence="2">NRRL 20472</strain>
    </source>
</reference>
<dbReference type="Proteomes" id="UP000622797">
    <property type="component" value="Unassembled WGS sequence"/>
</dbReference>
<keyword evidence="1" id="KW-1133">Transmembrane helix</keyword>
<keyword evidence="3" id="KW-1185">Reference proteome</keyword>
<protein>
    <submittedName>
        <fullName evidence="2">Uncharacterized protein</fullName>
    </submittedName>
</protein>
<evidence type="ECO:0000313" key="3">
    <source>
        <dbReference type="Proteomes" id="UP000622797"/>
    </source>
</evidence>
<evidence type="ECO:0000256" key="1">
    <source>
        <dbReference type="SAM" id="Phobius"/>
    </source>
</evidence>
<feature type="transmembrane region" description="Helical" evidence="1">
    <location>
        <begin position="80"/>
        <end position="100"/>
    </location>
</feature>